<keyword evidence="6" id="KW-0732">Signal</keyword>
<dbReference type="PRINTS" id="PR00325">
    <property type="entry name" value="GERMIN"/>
</dbReference>
<evidence type="ECO:0000256" key="2">
    <source>
        <dbReference type="ARBA" id="ARBA00007456"/>
    </source>
</evidence>
<evidence type="ECO:0000256" key="6">
    <source>
        <dbReference type="SAM" id="SignalP"/>
    </source>
</evidence>
<gene>
    <name evidence="8" type="ORF">KHLLAP_LOCUS5091</name>
</gene>
<feature type="chain" id="PRO_5042496003" evidence="6">
    <location>
        <begin position="24"/>
        <end position="233"/>
    </location>
</feature>
<protein>
    <submittedName>
        <fullName evidence="8">Uu.00g120170.m01.CDS01</fullName>
    </submittedName>
</protein>
<keyword evidence="3" id="KW-0964">Secreted</keyword>
<dbReference type="Proteomes" id="UP001295740">
    <property type="component" value="Unassembled WGS sequence"/>
</dbReference>
<dbReference type="CDD" id="cd02241">
    <property type="entry name" value="cupin_OxOx"/>
    <property type="match status" value="1"/>
</dbReference>
<organism evidence="8 9">
    <name type="scientific">Anthostomella pinea</name>
    <dbReference type="NCBI Taxonomy" id="933095"/>
    <lineage>
        <taxon>Eukaryota</taxon>
        <taxon>Fungi</taxon>
        <taxon>Dikarya</taxon>
        <taxon>Ascomycota</taxon>
        <taxon>Pezizomycotina</taxon>
        <taxon>Sordariomycetes</taxon>
        <taxon>Xylariomycetidae</taxon>
        <taxon>Xylariales</taxon>
        <taxon>Xylariaceae</taxon>
        <taxon>Anthostomella</taxon>
    </lineage>
</organism>
<evidence type="ECO:0000256" key="1">
    <source>
        <dbReference type="ARBA" id="ARBA00004613"/>
    </source>
</evidence>
<proteinExistence type="inferred from homology"/>
<evidence type="ECO:0000313" key="9">
    <source>
        <dbReference type="Proteomes" id="UP001295740"/>
    </source>
</evidence>
<dbReference type="InterPro" id="IPR001929">
    <property type="entry name" value="Germin"/>
</dbReference>
<evidence type="ECO:0000256" key="5">
    <source>
        <dbReference type="ARBA" id="ARBA00023211"/>
    </source>
</evidence>
<evidence type="ECO:0000256" key="3">
    <source>
        <dbReference type="ARBA" id="ARBA00022525"/>
    </source>
</evidence>
<keyword evidence="9" id="KW-1185">Reference proteome</keyword>
<dbReference type="SMART" id="SM00835">
    <property type="entry name" value="Cupin_1"/>
    <property type="match status" value="1"/>
</dbReference>
<dbReference type="GO" id="GO:0005576">
    <property type="term" value="C:extracellular region"/>
    <property type="evidence" value="ECO:0007669"/>
    <property type="project" value="UniProtKB-SubCell"/>
</dbReference>
<dbReference type="EMBL" id="CAUWAG010000007">
    <property type="protein sequence ID" value="CAJ2504623.1"/>
    <property type="molecule type" value="Genomic_DNA"/>
</dbReference>
<accession>A0AAI8VGT0</accession>
<feature type="domain" description="Cupin type-1" evidence="7">
    <location>
        <begin position="61"/>
        <end position="209"/>
    </location>
</feature>
<feature type="signal peptide" evidence="6">
    <location>
        <begin position="1"/>
        <end position="23"/>
    </location>
</feature>
<comment type="subcellular location">
    <subcellularLocation>
        <location evidence="1">Secreted</location>
    </subcellularLocation>
</comment>
<keyword evidence="5" id="KW-0464">Manganese</keyword>
<dbReference type="InterPro" id="IPR014710">
    <property type="entry name" value="RmlC-like_jellyroll"/>
</dbReference>
<evidence type="ECO:0000259" key="7">
    <source>
        <dbReference type="SMART" id="SM00835"/>
    </source>
</evidence>
<evidence type="ECO:0000256" key="4">
    <source>
        <dbReference type="ARBA" id="ARBA00022723"/>
    </source>
</evidence>
<name>A0AAI8VGT0_9PEZI</name>
<keyword evidence="4" id="KW-0479">Metal-binding</keyword>
<sequence length="233" mass="24701">MAFTSKYGSLLILLSLMPTWAGALVTAQNVTDKHTLAISLNIATTELDRLDILYSDTDWMFDFFAQPTYTYSPGAVINANAATFPTTVGNGLTLAWVTLGPCGMQAPHYHPRASNYIVAIDGSVETYMIAENGARMVTNLLGPGKMTLFPRGSLHSMQNKGCGNATLVSALSTEDPGTHTVANGLFNLPRDMVAAAFGGNKNLDIDDLMKAIPPVGTGVTMGSADCLAKCSMQ</sequence>
<dbReference type="GO" id="GO:0030145">
    <property type="term" value="F:manganese ion binding"/>
    <property type="evidence" value="ECO:0007669"/>
    <property type="project" value="InterPro"/>
</dbReference>
<dbReference type="Pfam" id="PF00190">
    <property type="entry name" value="Cupin_1"/>
    <property type="match status" value="1"/>
</dbReference>
<dbReference type="AlphaFoldDB" id="A0AAI8VGT0"/>
<dbReference type="InterPro" id="IPR011051">
    <property type="entry name" value="RmlC_Cupin_sf"/>
</dbReference>
<comment type="similarity">
    <text evidence="2">Belongs to the germin family.</text>
</comment>
<reference evidence="8" key="1">
    <citation type="submission" date="2023-10" db="EMBL/GenBank/DDBJ databases">
        <authorList>
            <person name="Hackl T."/>
        </authorList>
    </citation>
    <scope>NUCLEOTIDE SEQUENCE</scope>
</reference>
<dbReference type="PANTHER" id="PTHR31238">
    <property type="entry name" value="GERMIN-LIKE PROTEIN SUBFAMILY 3 MEMBER 3"/>
    <property type="match status" value="1"/>
</dbReference>
<comment type="caution">
    <text evidence="8">The sequence shown here is derived from an EMBL/GenBank/DDBJ whole genome shotgun (WGS) entry which is preliminary data.</text>
</comment>
<evidence type="ECO:0000313" key="8">
    <source>
        <dbReference type="EMBL" id="CAJ2504623.1"/>
    </source>
</evidence>
<dbReference type="Gene3D" id="2.60.120.10">
    <property type="entry name" value="Jelly Rolls"/>
    <property type="match status" value="1"/>
</dbReference>
<dbReference type="SUPFAM" id="SSF51182">
    <property type="entry name" value="RmlC-like cupins"/>
    <property type="match status" value="1"/>
</dbReference>
<dbReference type="InterPro" id="IPR006045">
    <property type="entry name" value="Cupin_1"/>
</dbReference>